<dbReference type="InterPro" id="IPR050583">
    <property type="entry name" value="Mycobacterial_A85_antigen"/>
</dbReference>
<evidence type="ECO:0000313" key="2">
    <source>
        <dbReference type="EMBL" id="GEC18654.1"/>
    </source>
</evidence>
<dbReference type="AlphaFoldDB" id="A0A4Y3WIP2"/>
<keyword evidence="1" id="KW-0472">Membrane</keyword>
<dbReference type="Proteomes" id="UP000320338">
    <property type="component" value="Unassembled WGS sequence"/>
</dbReference>
<feature type="transmembrane region" description="Helical" evidence="1">
    <location>
        <begin position="58"/>
        <end position="77"/>
    </location>
</feature>
<evidence type="ECO:0008006" key="4">
    <source>
        <dbReference type="Google" id="ProtNLM"/>
    </source>
</evidence>
<keyword evidence="3" id="KW-1185">Reference proteome</keyword>
<evidence type="ECO:0000313" key="3">
    <source>
        <dbReference type="Proteomes" id="UP000320338"/>
    </source>
</evidence>
<dbReference type="GO" id="GO:0016747">
    <property type="term" value="F:acyltransferase activity, transferring groups other than amino-acyl groups"/>
    <property type="evidence" value="ECO:0007669"/>
    <property type="project" value="TreeGrafter"/>
</dbReference>
<organism evidence="2 3">
    <name type="scientific">Pseudonocardia hydrocarbonoxydans</name>
    <dbReference type="NCBI Taxonomy" id="76726"/>
    <lineage>
        <taxon>Bacteria</taxon>
        <taxon>Bacillati</taxon>
        <taxon>Actinomycetota</taxon>
        <taxon>Actinomycetes</taxon>
        <taxon>Pseudonocardiales</taxon>
        <taxon>Pseudonocardiaceae</taxon>
        <taxon>Pseudonocardia</taxon>
    </lineage>
</organism>
<dbReference type="Gene3D" id="3.40.50.1820">
    <property type="entry name" value="alpha/beta hydrolase"/>
    <property type="match status" value="1"/>
</dbReference>
<feature type="transmembrane region" description="Helical" evidence="1">
    <location>
        <begin position="89"/>
        <end position="109"/>
    </location>
</feature>
<dbReference type="SUPFAM" id="SSF53474">
    <property type="entry name" value="alpha/beta-Hydrolases"/>
    <property type="match status" value="1"/>
</dbReference>
<keyword evidence="1" id="KW-0812">Transmembrane</keyword>
<dbReference type="PANTHER" id="PTHR48098">
    <property type="entry name" value="ENTEROCHELIN ESTERASE-RELATED"/>
    <property type="match status" value="1"/>
</dbReference>
<comment type="caution">
    <text evidence="2">The sequence shown here is derived from an EMBL/GenBank/DDBJ whole genome shotgun (WGS) entry which is preliminary data.</text>
</comment>
<proteinExistence type="predicted"/>
<sequence length="450" mass="46306">MEALSDTATAVGETGDVGTVAEWSLLTGPIPVLLLAGGGIALAVLAVGDRDRRWYHRVVPRALIGAALAVALAWLTLTALRPFPDPLPTVVWVALAAALVAVGLAVGRARRSRRQVVVAVGGVVLVVAAALGLVNLQYGAYPTVGVALGLPPANQVDFAQVSEVAPGVVVRPPGQPLSTVWRPPPGLPAAGTVSEVPVPAPTSGFVARPAWIYLPPAYQAVPRPQLPVLVLLSGQPGGPRDWLDGGGLAAMLDRFAATHAGLAPVVVMPDWLGAPLTNTLCLDSRLGNVQTYLTVDVPAWVRAFLQVDPDPSSWAVGGLSAGGTCSLQLAVNAPQVYPTFIDLSGQSEPTLGDRAGTVAAAFGGDPAAFAAVNPLDVLAARSFPGSAGQVIVGAADAAYRGQAMQVADAGRRAGMQIDYRELPGGHDWRVWSAGLESSLPWLATRIHLTP</sequence>
<gene>
    <name evidence="2" type="ORF">PHY01_09370</name>
</gene>
<keyword evidence="1" id="KW-1133">Transmembrane helix</keyword>
<dbReference type="InterPro" id="IPR029058">
    <property type="entry name" value="AB_hydrolase_fold"/>
</dbReference>
<protein>
    <recommendedName>
        <fullName evidence="4">Esterase</fullName>
    </recommendedName>
</protein>
<feature type="transmembrane region" description="Helical" evidence="1">
    <location>
        <begin position="23"/>
        <end position="46"/>
    </location>
</feature>
<evidence type="ECO:0000256" key="1">
    <source>
        <dbReference type="SAM" id="Phobius"/>
    </source>
</evidence>
<name>A0A4Y3WIP2_9PSEU</name>
<dbReference type="EMBL" id="BJNG01000006">
    <property type="protein sequence ID" value="GEC18654.1"/>
    <property type="molecule type" value="Genomic_DNA"/>
</dbReference>
<dbReference type="PANTHER" id="PTHR48098:SF1">
    <property type="entry name" value="DIACYLGLYCEROL ACYLTRANSFERASE_MYCOLYLTRANSFERASE AG85A"/>
    <property type="match status" value="1"/>
</dbReference>
<dbReference type="Pfam" id="PF00756">
    <property type="entry name" value="Esterase"/>
    <property type="match status" value="1"/>
</dbReference>
<accession>A0A4Y3WIP2</accession>
<dbReference type="InterPro" id="IPR000801">
    <property type="entry name" value="Esterase-like"/>
</dbReference>
<feature type="transmembrane region" description="Helical" evidence="1">
    <location>
        <begin position="116"/>
        <end position="134"/>
    </location>
</feature>
<reference evidence="2 3" key="1">
    <citation type="submission" date="2019-06" db="EMBL/GenBank/DDBJ databases">
        <title>Whole genome shotgun sequence of Pseudonocardia hydrocarbonoxydans NBRC 14498.</title>
        <authorList>
            <person name="Hosoyama A."/>
            <person name="Uohara A."/>
            <person name="Ohji S."/>
            <person name="Ichikawa N."/>
        </authorList>
    </citation>
    <scope>NUCLEOTIDE SEQUENCE [LARGE SCALE GENOMIC DNA]</scope>
    <source>
        <strain evidence="2 3">NBRC 14498</strain>
    </source>
</reference>